<gene>
    <name evidence="2" type="ORF">AKL02_013320</name>
</gene>
<dbReference type="RefSeq" id="WP_133051980.1">
    <property type="nucleotide sequence ID" value="NZ_CP053562.1"/>
</dbReference>
<accession>A0ABX6YWB6</accession>
<keyword evidence="3" id="KW-1185">Reference proteome</keyword>
<organism evidence="2 3">
    <name type="scientific">Thioclava electrotropha</name>
    <dbReference type="NCBI Taxonomy" id="1549850"/>
    <lineage>
        <taxon>Bacteria</taxon>
        <taxon>Pseudomonadati</taxon>
        <taxon>Pseudomonadota</taxon>
        <taxon>Alphaproteobacteria</taxon>
        <taxon>Rhodobacterales</taxon>
        <taxon>Paracoccaceae</taxon>
        <taxon>Thioclava</taxon>
    </lineage>
</organism>
<proteinExistence type="predicted"/>
<protein>
    <submittedName>
        <fullName evidence="2">TniQ family protein</fullName>
    </submittedName>
</protein>
<dbReference type="Pfam" id="PF06527">
    <property type="entry name" value="TniQ"/>
    <property type="match status" value="1"/>
</dbReference>
<feature type="domain" description="TniQ" evidence="1">
    <location>
        <begin position="10"/>
        <end position="139"/>
    </location>
</feature>
<sequence length="617" mass="68808">MQLRPDLLFHAEETVLSWASRLAAFHTGGRLVPFLNDLGIAPNRLSAGCEEALLRLSAKAGQDLFRLRRNAITRIGPRQYRLRRETFSAEFTTGPVTRFCPACLGEDDARGGRSSTVRSHRLDWLLQSTRVCPQHSLPLLERRRGSWDDFLHELPVLAPETREQLLRMADVTPSATRSLLQNYVVTHFQGGKGPEWLDRQPIEQAVRATEMLGAVLAFGPEAKPVDLGMLDWVRAADYGWPYVCKGEAGIREALEHLQVDAKASGRNCLSRGAVFGMLYHWLSSHKLRKDPGEISDILRSHIVNTMDVAPGAMVLGKVVRNPKLCSVATLARQYRVHALTLRDVLISRGALDRGAVSQTCSELLVDATVGRATSDAIRSAVPFTRAGDILNASRPMVSTLLQIGALSQVRLDGEARGKLSRSIDEREMLSLLRRLESIVPRQVESIPPGMTTIAKCVERSRMTNEYVLRRLLAGRVHRVFRLANVAGFRGVVIDPKEFSAPSNLPLPGMSAEMVMLVLGLNQVATNSLFREREGGALLDVVDLPGRREKWVSPEALDRFRKRFVFGHQLKLEYGIKRAAAKSFLDAYGVKPLFNPREFGAMIYHRSDLPPEITKRRT</sequence>
<reference evidence="2 3" key="1">
    <citation type="submission" date="2020-05" db="EMBL/GenBank/DDBJ databases">
        <title>Thioclava electrotropha strain Elox9 finished genome.</title>
        <authorList>
            <person name="Rowe A.R."/>
            <person name="Wilbanks E.G."/>
        </authorList>
    </citation>
    <scope>NUCLEOTIDE SEQUENCE [LARGE SCALE GENOMIC DNA]</scope>
    <source>
        <strain evidence="2 3">Elox9</strain>
    </source>
</reference>
<dbReference type="InterPro" id="IPR009492">
    <property type="entry name" value="TniQ"/>
</dbReference>
<evidence type="ECO:0000313" key="3">
    <source>
        <dbReference type="Proteomes" id="UP000192422"/>
    </source>
</evidence>
<dbReference type="Proteomes" id="UP000192422">
    <property type="component" value="Chromosome"/>
</dbReference>
<evidence type="ECO:0000259" key="1">
    <source>
        <dbReference type="Pfam" id="PF06527"/>
    </source>
</evidence>
<evidence type="ECO:0000313" key="2">
    <source>
        <dbReference type="EMBL" id="QPZ91772.1"/>
    </source>
</evidence>
<dbReference type="EMBL" id="CP053562">
    <property type="protein sequence ID" value="QPZ91772.1"/>
    <property type="molecule type" value="Genomic_DNA"/>
</dbReference>
<name>A0ABX6YWB6_9RHOB</name>